<feature type="non-terminal residue" evidence="4">
    <location>
        <position position="187"/>
    </location>
</feature>
<dbReference type="PROSITE" id="PS50835">
    <property type="entry name" value="IG_LIKE"/>
    <property type="match status" value="2"/>
</dbReference>
<dbReference type="SUPFAM" id="SSF48726">
    <property type="entry name" value="Immunoglobulin"/>
    <property type="match status" value="2"/>
</dbReference>
<dbReference type="InterPro" id="IPR036179">
    <property type="entry name" value="Ig-like_dom_sf"/>
</dbReference>
<dbReference type="PANTHER" id="PTHR23268">
    <property type="entry name" value="T-CELL RECEPTOR BETA CHAIN"/>
    <property type="match status" value="1"/>
</dbReference>
<feature type="non-terminal residue" evidence="4">
    <location>
        <position position="1"/>
    </location>
</feature>
<name>A0ABS2YGS1_POLSP</name>
<dbReference type="InterPro" id="IPR007110">
    <property type="entry name" value="Ig-like_dom"/>
</dbReference>
<dbReference type="Pfam" id="PF07686">
    <property type="entry name" value="V-set"/>
    <property type="match status" value="2"/>
</dbReference>
<dbReference type="InterPro" id="IPR013106">
    <property type="entry name" value="Ig_V-set"/>
</dbReference>
<feature type="domain" description="Ig-like" evidence="3">
    <location>
        <begin position="87"/>
        <end position="187"/>
    </location>
</feature>
<dbReference type="Gene3D" id="2.60.40.10">
    <property type="entry name" value="Immunoglobulins"/>
    <property type="match status" value="2"/>
</dbReference>
<sequence>MSWYRQYPSKGLDLIFFSRLEGIDVERLSVPGRFSSTRQDKKSFPLTITDLHTNDSAVYYCASSTQHVRVINALINTLYVFSEYTEATVVRQAHSALVFRGESVHLKCEQEGSDQRMYWYRQYPSGGLDLIFFSNIEGAEVERLSVPERFSAARPNRQSFPLTITDLQTNDSAVYYCASSTQLVGVM</sequence>
<dbReference type="CDD" id="cd00099">
    <property type="entry name" value="IgV"/>
    <property type="match status" value="1"/>
</dbReference>
<feature type="domain" description="Ig-like" evidence="3">
    <location>
        <begin position="1"/>
        <end position="71"/>
    </location>
</feature>
<dbReference type="SMART" id="SM00406">
    <property type="entry name" value="IGv"/>
    <property type="match status" value="2"/>
</dbReference>
<evidence type="ECO:0000313" key="5">
    <source>
        <dbReference type="Proteomes" id="UP001166093"/>
    </source>
</evidence>
<comment type="caution">
    <text evidence="4">The sequence shown here is derived from an EMBL/GenBank/DDBJ whole genome shotgun (WGS) entry which is preliminary data.</text>
</comment>
<evidence type="ECO:0000256" key="1">
    <source>
        <dbReference type="ARBA" id="ARBA00022729"/>
    </source>
</evidence>
<evidence type="ECO:0000313" key="4">
    <source>
        <dbReference type="EMBL" id="MBN3285633.1"/>
    </source>
</evidence>
<keyword evidence="5" id="KW-1185">Reference proteome</keyword>
<evidence type="ECO:0000256" key="2">
    <source>
        <dbReference type="ARBA" id="ARBA00022859"/>
    </source>
</evidence>
<organism evidence="4 5">
    <name type="scientific">Polyodon spathula</name>
    <name type="common">North American paddlefish</name>
    <name type="synonym">Squalus spathula</name>
    <dbReference type="NCBI Taxonomy" id="7913"/>
    <lineage>
        <taxon>Eukaryota</taxon>
        <taxon>Metazoa</taxon>
        <taxon>Chordata</taxon>
        <taxon>Craniata</taxon>
        <taxon>Vertebrata</taxon>
        <taxon>Euteleostomi</taxon>
        <taxon>Actinopterygii</taxon>
        <taxon>Chondrostei</taxon>
        <taxon>Acipenseriformes</taxon>
        <taxon>Polyodontidae</taxon>
        <taxon>Polyodon</taxon>
    </lineage>
</organism>
<gene>
    <name evidence="4" type="primary">Tvb4_1</name>
    <name evidence="4" type="ORF">GTO93_0011698</name>
</gene>
<proteinExistence type="predicted"/>
<reference evidence="4" key="1">
    <citation type="journal article" date="2021" name="Cell">
        <title>Tracing the genetic footprints of vertebrate landing in non-teleost ray-finned fishes.</title>
        <authorList>
            <person name="Bi X."/>
            <person name="Wang K."/>
            <person name="Yang L."/>
            <person name="Pan H."/>
            <person name="Jiang H."/>
            <person name="Wei Q."/>
            <person name="Fang M."/>
            <person name="Yu H."/>
            <person name="Zhu C."/>
            <person name="Cai Y."/>
            <person name="He Y."/>
            <person name="Gan X."/>
            <person name="Zeng H."/>
            <person name="Yu D."/>
            <person name="Zhu Y."/>
            <person name="Jiang H."/>
            <person name="Qiu Q."/>
            <person name="Yang H."/>
            <person name="Zhang Y.E."/>
            <person name="Wang W."/>
            <person name="Zhu M."/>
            <person name="He S."/>
            <person name="Zhang G."/>
        </authorList>
    </citation>
    <scope>NUCLEOTIDE SEQUENCE</scope>
    <source>
        <strain evidence="4">Pddl_001</strain>
    </source>
</reference>
<keyword evidence="1" id="KW-0732">Signal</keyword>
<evidence type="ECO:0000259" key="3">
    <source>
        <dbReference type="PROSITE" id="PS50835"/>
    </source>
</evidence>
<dbReference type="InterPro" id="IPR050413">
    <property type="entry name" value="TCR_beta_variable"/>
</dbReference>
<accession>A0ABS2YGS1</accession>
<dbReference type="InterPro" id="IPR003599">
    <property type="entry name" value="Ig_sub"/>
</dbReference>
<dbReference type="EMBL" id="JAAWVQ010150539">
    <property type="protein sequence ID" value="MBN3285633.1"/>
    <property type="molecule type" value="Genomic_DNA"/>
</dbReference>
<dbReference type="Proteomes" id="UP001166093">
    <property type="component" value="Unassembled WGS sequence"/>
</dbReference>
<protein>
    <submittedName>
        <fullName evidence="4">TVB4 protein</fullName>
    </submittedName>
</protein>
<dbReference type="InterPro" id="IPR013783">
    <property type="entry name" value="Ig-like_fold"/>
</dbReference>
<dbReference type="SMART" id="SM00409">
    <property type="entry name" value="IG"/>
    <property type="match status" value="2"/>
</dbReference>
<keyword evidence="2" id="KW-0391">Immunity</keyword>